<keyword evidence="8" id="KW-0732">Signal</keyword>
<evidence type="ECO:0000256" key="3">
    <source>
        <dbReference type="ARBA" id="ARBA00022527"/>
    </source>
</evidence>
<dbReference type="Gene3D" id="1.10.510.10">
    <property type="entry name" value="Transferase(Phosphotransferase) domain 1"/>
    <property type="match status" value="1"/>
</dbReference>
<evidence type="ECO:0000256" key="7">
    <source>
        <dbReference type="ARBA" id="ARBA00022692"/>
    </source>
</evidence>
<dbReference type="PRINTS" id="PR00019">
    <property type="entry name" value="LEURICHRPT"/>
</dbReference>
<evidence type="ECO:0000256" key="8">
    <source>
        <dbReference type="ARBA" id="ARBA00022729"/>
    </source>
</evidence>
<evidence type="ECO:0000256" key="16">
    <source>
        <dbReference type="ARBA" id="ARBA00047899"/>
    </source>
</evidence>
<dbReference type="PROSITE" id="PS50011">
    <property type="entry name" value="PROTEIN_KINASE_DOM"/>
    <property type="match status" value="1"/>
</dbReference>
<organism evidence="19 20">
    <name type="scientific">Juglans regia</name>
    <name type="common">English walnut</name>
    <dbReference type="NCBI Taxonomy" id="51240"/>
    <lineage>
        <taxon>Eukaryota</taxon>
        <taxon>Viridiplantae</taxon>
        <taxon>Streptophyta</taxon>
        <taxon>Embryophyta</taxon>
        <taxon>Tracheophyta</taxon>
        <taxon>Spermatophyta</taxon>
        <taxon>Magnoliopsida</taxon>
        <taxon>eudicotyledons</taxon>
        <taxon>Gunneridae</taxon>
        <taxon>Pentapetalae</taxon>
        <taxon>rosids</taxon>
        <taxon>fabids</taxon>
        <taxon>Fagales</taxon>
        <taxon>Juglandaceae</taxon>
        <taxon>Juglans</taxon>
    </lineage>
</organism>
<dbReference type="InterPro" id="IPR000719">
    <property type="entry name" value="Prot_kinase_dom"/>
</dbReference>
<dbReference type="Gene3D" id="3.30.200.20">
    <property type="entry name" value="Phosphorylase Kinase, domain 1"/>
    <property type="match status" value="1"/>
</dbReference>
<dbReference type="SUPFAM" id="SSF52058">
    <property type="entry name" value="L domain-like"/>
    <property type="match status" value="1"/>
</dbReference>
<accession>A0A2I4GHC0</accession>
<dbReference type="GO" id="GO:0004674">
    <property type="term" value="F:protein serine/threonine kinase activity"/>
    <property type="evidence" value="ECO:0007669"/>
    <property type="project" value="UniProtKB-KW"/>
</dbReference>
<keyword evidence="15" id="KW-0675">Receptor</keyword>
<reference evidence="20" key="1">
    <citation type="submission" date="2025-08" db="UniProtKB">
        <authorList>
            <consortium name="RefSeq"/>
        </authorList>
    </citation>
    <scope>IDENTIFICATION</scope>
    <source>
        <tissue evidence="20">Leaves</tissue>
    </source>
</reference>
<dbReference type="Pfam" id="PF07714">
    <property type="entry name" value="PK_Tyr_Ser-Thr"/>
    <property type="match status" value="1"/>
</dbReference>
<keyword evidence="9" id="KW-0677">Repeat</keyword>
<evidence type="ECO:0000256" key="10">
    <source>
        <dbReference type="ARBA" id="ARBA00022741"/>
    </source>
</evidence>
<evidence type="ECO:0000256" key="17">
    <source>
        <dbReference type="ARBA" id="ARBA00048679"/>
    </source>
</evidence>
<dbReference type="InterPro" id="IPR011009">
    <property type="entry name" value="Kinase-like_dom_sf"/>
</dbReference>
<name>A0A2I4GHC0_JUGRE</name>
<dbReference type="Proteomes" id="UP000235220">
    <property type="component" value="Chromosome 12"/>
</dbReference>
<dbReference type="FunFam" id="3.30.200.20:FF:000394">
    <property type="entry name" value="Leucine-rich repeat receptor-like protein kinase"/>
    <property type="match status" value="1"/>
</dbReference>
<keyword evidence="19" id="KW-1185">Reference proteome</keyword>
<dbReference type="InterPro" id="IPR024788">
    <property type="entry name" value="Malectin-like_Carb-bd_dom"/>
</dbReference>
<comment type="subcellular location">
    <subcellularLocation>
        <location evidence="1">Membrane</location>
        <topology evidence="1">Single-pass membrane protein</topology>
    </subcellularLocation>
</comment>
<dbReference type="RefSeq" id="XP_018843292.1">
    <property type="nucleotide sequence ID" value="XM_018987747.2"/>
</dbReference>
<dbReference type="FunCoup" id="A0A2I4GHC0">
    <property type="interactions" value="181"/>
</dbReference>
<keyword evidence="7" id="KW-0812">Transmembrane</keyword>
<keyword evidence="14" id="KW-0472">Membrane</keyword>
<keyword evidence="6" id="KW-0808">Transferase</keyword>
<dbReference type="PANTHER" id="PTHR45631">
    <property type="entry name" value="OS07G0107800 PROTEIN-RELATED"/>
    <property type="match status" value="1"/>
</dbReference>
<dbReference type="GO" id="GO:0005524">
    <property type="term" value="F:ATP binding"/>
    <property type="evidence" value="ECO:0007669"/>
    <property type="project" value="UniProtKB-UniRule"/>
</dbReference>
<evidence type="ECO:0000256" key="9">
    <source>
        <dbReference type="ARBA" id="ARBA00022737"/>
    </source>
</evidence>
<dbReference type="FunFam" id="1.10.510.10:FF:000146">
    <property type="entry name" value="LRR receptor-like serine/threonine-protein kinase IOS1"/>
    <property type="match status" value="1"/>
</dbReference>
<evidence type="ECO:0000256" key="2">
    <source>
        <dbReference type="ARBA" id="ARBA00012513"/>
    </source>
</evidence>
<dbReference type="PROSITE" id="PS00108">
    <property type="entry name" value="PROTEIN_KINASE_ST"/>
    <property type="match status" value="1"/>
</dbReference>
<dbReference type="PROSITE" id="PS00107">
    <property type="entry name" value="PROTEIN_KINASE_ATP"/>
    <property type="match status" value="1"/>
</dbReference>
<dbReference type="InterPro" id="IPR001245">
    <property type="entry name" value="Ser-Thr/Tyr_kinase_cat_dom"/>
</dbReference>
<evidence type="ECO:0000256" key="13">
    <source>
        <dbReference type="ARBA" id="ARBA00022989"/>
    </source>
</evidence>
<evidence type="ECO:0000259" key="18">
    <source>
        <dbReference type="PROSITE" id="PS50011"/>
    </source>
</evidence>
<dbReference type="InterPro" id="IPR008271">
    <property type="entry name" value="Ser/Thr_kinase_AS"/>
</dbReference>
<evidence type="ECO:0000313" key="19">
    <source>
        <dbReference type="Proteomes" id="UP000235220"/>
    </source>
</evidence>
<dbReference type="InterPro" id="IPR001611">
    <property type="entry name" value="Leu-rich_rpt"/>
</dbReference>
<evidence type="ECO:0000256" key="6">
    <source>
        <dbReference type="ARBA" id="ARBA00022679"/>
    </source>
</evidence>
<dbReference type="PANTHER" id="PTHR45631:SF202">
    <property type="entry name" value="SENESCENCE-INDUCED RECEPTOR-LIKE SERINE_THREONINE-PROTEIN KINASE"/>
    <property type="match status" value="1"/>
</dbReference>
<keyword evidence="4" id="KW-0597">Phosphoprotein</keyword>
<dbReference type="AlphaFoldDB" id="A0A2I4GHC0"/>
<sequence>MAGYQPFIFAFLGVLSLTLLVHAQHQSGFISIDCGLPAESTYKEKTTCIDYISDANFIDTGISRSIASEFKGTLQQQVWNVRSFPQGVRNCYTINITIGTKYLIRGTFVHGNYDGEGNLPKFDLYLGANKWDTVKVESASNSINKELIHVPSRNYIHVCLLNTGLGTPFISAIEFRPLHNYSYMTISGSLALVFRADAGSTSNQSYRYPDDAYDRIWTPNNRTEWKDLSTDQPINPNSQDHQYEFPASVVMSTAATPTNESAPMELYWEADDPKTKFHFYMHFSEVVKLEPNQSRSFYVTLDGPQDHRYGPVVPHYLYTYTVSDFSDLSAGRSTYNFSIVKAENSTLPPILNAVEIYSVKDFLQSETDLEDVDAIRKIKSTYRIKRIWQGDPCAPKGYSWEGLDCSFDDDKAPRITTLNLSSSGLTGEISADISNLLMLKSLDLSNNSLTGPVHAFLSKLPNLRVLNLERNKLTGLVPLDLIERGDSGSLSLSVGGNPDLCGSRSCKKKKNNTVIPIVASAVGGLLVLTLIVVAIFWGTKRRTKHAAMVDTESNMQNMSLETLQRQFTYSELLRITNNFERILGKGGFGTVYHGYIDNTQVAVKMLSHSSLQGYQQFQSEVRLLMRVHHRNLTTLVGYCYEGTNMGLIFEYMANGDLEAQLSDHGNAKTLTWEDRLRIASNVAQGLEYLHCGCKPPIVHRDVKTTNILLNENMQAKLADFGLSKIFPTDGDTHVSTVVAGTPGYLDPEYHITNRLTEKSDVYSFGVVLLKIITSRPAIERSEARTHVSEFVRSMLAKGDIKNIVDPRLHGNFNSNSVWKAVEIAIGCVSPTAAERPTMSQVVVDLKECMATELARANKGDSRESMNMVNMDLSSALKSLAR</sequence>
<dbReference type="Pfam" id="PF00560">
    <property type="entry name" value="LRR_1"/>
    <property type="match status" value="2"/>
</dbReference>
<dbReference type="Pfam" id="PF12819">
    <property type="entry name" value="Malectin_like"/>
    <property type="match status" value="1"/>
</dbReference>
<evidence type="ECO:0000256" key="15">
    <source>
        <dbReference type="ARBA" id="ARBA00023170"/>
    </source>
</evidence>
<keyword evidence="3" id="KW-0723">Serine/threonine-protein kinase</keyword>
<dbReference type="OrthoDB" id="2017114at2759"/>
<evidence type="ECO:0000256" key="1">
    <source>
        <dbReference type="ARBA" id="ARBA00004167"/>
    </source>
</evidence>
<keyword evidence="11" id="KW-0418">Kinase</keyword>
<dbReference type="CDD" id="cd12087">
    <property type="entry name" value="TM_EGFR-like"/>
    <property type="match status" value="1"/>
</dbReference>
<evidence type="ECO:0000256" key="12">
    <source>
        <dbReference type="ARBA" id="ARBA00022840"/>
    </source>
</evidence>
<dbReference type="CDD" id="cd14066">
    <property type="entry name" value="STKc_IRAK"/>
    <property type="match status" value="1"/>
</dbReference>
<dbReference type="InterPro" id="IPR032675">
    <property type="entry name" value="LRR_dom_sf"/>
</dbReference>
<keyword evidence="12" id="KW-0067">ATP-binding</keyword>
<keyword evidence="13" id="KW-1133">Transmembrane helix</keyword>
<dbReference type="KEGG" id="jre:109007877"/>
<dbReference type="SUPFAM" id="SSF56112">
    <property type="entry name" value="Protein kinase-like (PK-like)"/>
    <property type="match status" value="1"/>
</dbReference>
<proteinExistence type="predicted"/>
<evidence type="ECO:0000313" key="20">
    <source>
        <dbReference type="RefSeq" id="XP_018843292.1"/>
    </source>
</evidence>
<gene>
    <name evidence="20" type="primary">LOC109007877</name>
</gene>
<evidence type="ECO:0000256" key="5">
    <source>
        <dbReference type="ARBA" id="ARBA00022614"/>
    </source>
</evidence>
<evidence type="ECO:0000256" key="4">
    <source>
        <dbReference type="ARBA" id="ARBA00022553"/>
    </source>
</evidence>
<feature type="domain" description="Protein kinase" evidence="18">
    <location>
        <begin position="577"/>
        <end position="849"/>
    </location>
</feature>
<evidence type="ECO:0000256" key="14">
    <source>
        <dbReference type="ARBA" id="ARBA00023136"/>
    </source>
</evidence>
<dbReference type="GO" id="GO:0016020">
    <property type="term" value="C:membrane"/>
    <property type="evidence" value="ECO:0007669"/>
    <property type="project" value="UniProtKB-SubCell"/>
</dbReference>
<dbReference type="EC" id="2.7.11.1" evidence="2"/>
<dbReference type="SMART" id="SM00220">
    <property type="entry name" value="S_TKc"/>
    <property type="match status" value="1"/>
</dbReference>
<evidence type="ECO:0000256" key="11">
    <source>
        <dbReference type="ARBA" id="ARBA00022777"/>
    </source>
</evidence>
<dbReference type="Gramene" id="Jr12_18370_p1">
    <property type="protein sequence ID" value="cds.Jr12_18370_p1"/>
    <property type="gene ID" value="Jr12_18370"/>
</dbReference>
<dbReference type="PROSITE" id="PS51450">
    <property type="entry name" value="LRR"/>
    <property type="match status" value="1"/>
</dbReference>
<dbReference type="FunFam" id="3.80.10.10:FF:000129">
    <property type="entry name" value="Leucine-rich repeat receptor-like kinase"/>
    <property type="match status" value="1"/>
</dbReference>
<keyword evidence="5" id="KW-0433">Leucine-rich repeat</keyword>
<keyword evidence="10" id="KW-0547">Nucleotide-binding</keyword>
<comment type="catalytic activity">
    <reaction evidence="17">
        <text>L-seryl-[protein] + ATP = O-phospho-L-seryl-[protein] + ADP + H(+)</text>
        <dbReference type="Rhea" id="RHEA:17989"/>
        <dbReference type="Rhea" id="RHEA-COMP:9863"/>
        <dbReference type="Rhea" id="RHEA-COMP:11604"/>
        <dbReference type="ChEBI" id="CHEBI:15378"/>
        <dbReference type="ChEBI" id="CHEBI:29999"/>
        <dbReference type="ChEBI" id="CHEBI:30616"/>
        <dbReference type="ChEBI" id="CHEBI:83421"/>
        <dbReference type="ChEBI" id="CHEBI:456216"/>
        <dbReference type="EC" id="2.7.11.1"/>
    </reaction>
</comment>
<dbReference type="InterPro" id="IPR017441">
    <property type="entry name" value="Protein_kinase_ATP_BS"/>
</dbReference>
<dbReference type="Gene3D" id="3.80.10.10">
    <property type="entry name" value="Ribonuclease Inhibitor"/>
    <property type="match status" value="1"/>
</dbReference>
<protein>
    <recommendedName>
        <fullName evidence="2">non-specific serine/threonine protein kinase</fullName>
        <ecNumber evidence="2">2.7.11.1</ecNumber>
    </recommendedName>
</protein>
<comment type="catalytic activity">
    <reaction evidence="16">
        <text>L-threonyl-[protein] + ATP = O-phospho-L-threonyl-[protein] + ADP + H(+)</text>
        <dbReference type="Rhea" id="RHEA:46608"/>
        <dbReference type="Rhea" id="RHEA-COMP:11060"/>
        <dbReference type="Rhea" id="RHEA-COMP:11605"/>
        <dbReference type="ChEBI" id="CHEBI:15378"/>
        <dbReference type="ChEBI" id="CHEBI:30013"/>
        <dbReference type="ChEBI" id="CHEBI:30616"/>
        <dbReference type="ChEBI" id="CHEBI:61977"/>
        <dbReference type="ChEBI" id="CHEBI:456216"/>
        <dbReference type="EC" id="2.7.11.1"/>
    </reaction>
</comment>
<dbReference type="GeneID" id="109007877"/>